<dbReference type="EMBL" id="JBHSCX010000015">
    <property type="protein sequence ID" value="MFC4363163.1"/>
    <property type="molecule type" value="Genomic_DNA"/>
</dbReference>
<gene>
    <name evidence="3" type="ORF">ACFOX3_12670</name>
</gene>
<feature type="domain" description="Putative DNA-binding" evidence="1">
    <location>
        <begin position="11"/>
        <end position="96"/>
    </location>
</feature>
<dbReference type="Proteomes" id="UP001595840">
    <property type="component" value="Unassembled WGS sequence"/>
</dbReference>
<reference evidence="4" key="1">
    <citation type="journal article" date="2019" name="Int. J. Syst. Evol. Microbiol.">
        <title>The Global Catalogue of Microorganisms (GCM) 10K type strain sequencing project: providing services to taxonomists for standard genome sequencing and annotation.</title>
        <authorList>
            <consortium name="The Broad Institute Genomics Platform"/>
            <consortium name="The Broad Institute Genome Sequencing Center for Infectious Disease"/>
            <person name="Wu L."/>
            <person name="Ma J."/>
        </authorList>
    </citation>
    <scope>NUCLEOTIDE SEQUENCE [LARGE SCALE GENOMIC DNA]</scope>
    <source>
        <strain evidence="4">CECT 8570</strain>
    </source>
</reference>
<keyword evidence="4" id="KW-1185">Reference proteome</keyword>
<evidence type="ECO:0000259" key="1">
    <source>
        <dbReference type="Pfam" id="PF09836"/>
    </source>
</evidence>
<accession>A0ABV8V5L0</accession>
<dbReference type="Gene3D" id="1.10.150.690">
    <property type="entry name" value="DUF2063"/>
    <property type="match status" value="1"/>
</dbReference>
<evidence type="ECO:0000313" key="3">
    <source>
        <dbReference type="EMBL" id="MFC4363163.1"/>
    </source>
</evidence>
<evidence type="ECO:0000313" key="4">
    <source>
        <dbReference type="Proteomes" id="UP001595840"/>
    </source>
</evidence>
<sequence>MSESATTFSRAQYSLTQYLRNPARCAAPEGVERRRLQVYQELIFNNIEDFLSSGFPVLRSLVADDTWLALVRLFVADYRAHSPYFLEIGQEFLNFVSASEKAQALLPPFATELMHYEWVELALDVAPESLPEPADKPPVTLATNVRLSALAWPLVYQYPVQTIGPAHQPSDIPALPTFLLVHRDRQHRVKFMALNGLSYSLLDAVDKGAQLGLKRLIHDLFELVHGNQGTPVSALFTEQALALVQRFVDQDILHIC</sequence>
<dbReference type="RefSeq" id="WP_290264987.1">
    <property type="nucleotide sequence ID" value="NZ_JAUFQG010000006.1"/>
</dbReference>
<dbReference type="InterPro" id="IPR044922">
    <property type="entry name" value="DUF2063_N_sf"/>
</dbReference>
<dbReference type="Pfam" id="PF09836">
    <property type="entry name" value="DUF2063"/>
    <property type="match status" value="1"/>
</dbReference>
<dbReference type="Pfam" id="PF22106">
    <property type="entry name" value="NGO1945_C"/>
    <property type="match status" value="1"/>
</dbReference>
<organism evidence="3 4">
    <name type="scientific">Simiduia curdlanivorans</name>
    <dbReference type="NCBI Taxonomy" id="1492769"/>
    <lineage>
        <taxon>Bacteria</taxon>
        <taxon>Pseudomonadati</taxon>
        <taxon>Pseudomonadota</taxon>
        <taxon>Gammaproteobacteria</taxon>
        <taxon>Cellvibrionales</taxon>
        <taxon>Cellvibrionaceae</taxon>
        <taxon>Simiduia</taxon>
    </lineage>
</organism>
<name>A0ABV8V5L0_9GAMM</name>
<dbReference type="InterPro" id="IPR054098">
    <property type="entry name" value="NGO1945-like_C"/>
</dbReference>
<feature type="domain" description="NGO1945-like C-terminal" evidence="2">
    <location>
        <begin position="148"/>
        <end position="227"/>
    </location>
</feature>
<dbReference type="Gene3D" id="3.90.930.50">
    <property type="match status" value="1"/>
</dbReference>
<dbReference type="InterPro" id="IPR018640">
    <property type="entry name" value="DUF2063"/>
</dbReference>
<protein>
    <submittedName>
        <fullName evidence="3">DUF2063 domain-containing protein</fullName>
    </submittedName>
</protein>
<evidence type="ECO:0000259" key="2">
    <source>
        <dbReference type="Pfam" id="PF22106"/>
    </source>
</evidence>
<comment type="caution">
    <text evidence="3">The sequence shown here is derived from an EMBL/GenBank/DDBJ whole genome shotgun (WGS) entry which is preliminary data.</text>
</comment>
<proteinExistence type="predicted"/>